<evidence type="ECO:0000256" key="5">
    <source>
        <dbReference type="ARBA" id="ARBA00023136"/>
    </source>
</evidence>
<feature type="transmembrane region" description="Helical" evidence="7">
    <location>
        <begin position="366"/>
        <end position="384"/>
    </location>
</feature>
<sequence>MTMEAVAELLGIGVPMLRFLVCFLASIPCSWLWRYVPSAAARHLYAAATGALLSYFSFGAASNVYFGILMLVSYASMLFSRRHCGIITFVIAFAFLITCHVMYMSGDAWKKGGIDSTGAMMVLTLKVTSAAINYQDGLIKDEDSLRSAQKTYRLKELPSPIAFAGYCLNCGTHLAGPVYEIKDYMDWTEDKGLWSPHAAMPPPSPNRFAMVAVVKGFLFLGIYMYLMNQVPLDKLNEPQYLKWGFLHRVGYQYLCAFTARWKYYFVWSLSEASMIISGFGFSGWTKVFPSEEKQPNWTRAKNVDILRVELPRSAVEIPQYWNIHVGIWLRHYVYERLTKKGEKAGFLQLLATQVTSAVWHGLYPGYFLFFVNTAFMIAGSRVLYRWQKVIPEKAALAQDLLTLVNGIYVVIVLNLTCIAFLVLDFVDTIAVYRSVYFIGTFIPVLIMILGQVIKPPRTARKPRVKKEE</sequence>
<gene>
    <name evidence="8" type="ORF">CSSPJE1EN1_LOCUS1652</name>
</gene>
<organism evidence="8 9">
    <name type="scientific">Sphagnum jensenii</name>
    <dbReference type="NCBI Taxonomy" id="128206"/>
    <lineage>
        <taxon>Eukaryota</taxon>
        <taxon>Viridiplantae</taxon>
        <taxon>Streptophyta</taxon>
        <taxon>Embryophyta</taxon>
        <taxon>Bryophyta</taxon>
        <taxon>Sphagnophytina</taxon>
        <taxon>Sphagnopsida</taxon>
        <taxon>Sphagnales</taxon>
        <taxon>Sphagnaceae</taxon>
        <taxon>Sphagnum</taxon>
    </lineage>
</organism>
<feature type="transmembrane region" description="Helical" evidence="7">
    <location>
        <begin position="12"/>
        <end position="33"/>
    </location>
</feature>
<dbReference type="Proteomes" id="UP001497444">
    <property type="component" value="Chromosome 1"/>
</dbReference>
<evidence type="ECO:0000256" key="2">
    <source>
        <dbReference type="ARBA" id="ARBA00022679"/>
    </source>
</evidence>
<feature type="transmembrane region" description="Helical" evidence="7">
    <location>
        <begin position="208"/>
        <end position="226"/>
    </location>
</feature>
<evidence type="ECO:0000256" key="7">
    <source>
        <dbReference type="SAM" id="Phobius"/>
    </source>
</evidence>
<dbReference type="PANTHER" id="PTHR13906:SF4">
    <property type="entry name" value="LYSOPHOSPHOLIPID ACYLTRANSFERASE 6"/>
    <property type="match status" value="1"/>
</dbReference>
<keyword evidence="5 7" id="KW-0472">Membrane</keyword>
<evidence type="ECO:0000256" key="1">
    <source>
        <dbReference type="ARBA" id="ARBA00004141"/>
    </source>
</evidence>
<keyword evidence="9" id="KW-1185">Reference proteome</keyword>
<dbReference type="Pfam" id="PF03062">
    <property type="entry name" value="MBOAT"/>
    <property type="match status" value="1"/>
</dbReference>
<dbReference type="InterPro" id="IPR004299">
    <property type="entry name" value="MBOAT_fam"/>
</dbReference>
<evidence type="ECO:0000256" key="4">
    <source>
        <dbReference type="ARBA" id="ARBA00022989"/>
    </source>
</evidence>
<protein>
    <submittedName>
        <fullName evidence="8">Uncharacterized protein</fullName>
    </submittedName>
</protein>
<accession>A0ABP0VNX9</accession>
<evidence type="ECO:0000256" key="3">
    <source>
        <dbReference type="ARBA" id="ARBA00022692"/>
    </source>
</evidence>
<keyword evidence="3 7" id="KW-0812">Transmembrane</keyword>
<comment type="subcellular location">
    <subcellularLocation>
        <location evidence="1">Membrane</location>
        <topology evidence="1">Multi-pass membrane protein</topology>
    </subcellularLocation>
</comment>
<feature type="transmembrane region" description="Helical" evidence="7">
    <location>
        <begin position="396"/>
        <end position="423"/>
    </location>
</feature>
<keyword evidence="6" id="KW-0012">Acyltransferase</keyword>
<dbReference type="PANTHER" id="PTHR13906">
    <property type="entry name" value="PORCUPINE"/>
    <property type="match status" value="1"/>
</dbReference>
<evidence type="ECO:0000313" key="9">
    <source>
        <dbReference type="Proteomes" id="UP001497444"/>
    </source>
</evidence>
<evidence type="ECO:0000256" key="6">
    <source>
        <dbReference type="ARBA" id="ARBA00023315"/>
    </source>
</evidence>
<evidence type="ECO:0000313" key="8">
    <source>
        <dbReference type="EMBL" id="CAK9256174.1"/>
    </source>
</evidence>
<feature type="transmembrane region" description="Helical" evidence="7">
    <location>
        <begin position="84"/>
        <end position="103"/>
    </location>
</feature>
<name>A0ABP0VNX9_9BRYO</name>
<dbReference type="EMBL" id="OZ020096">
    <property type="protein sequence ID" value="CAK9256174.1"/>
    <property type="molecule type" value="Genomic_DNA"/>
</dbReference>
<reference evidence="8 9" key="1">
    <citation type="submission" date="2024-02" db="EMBL/GenBank/DDBJ databases">
        <authorList>
            <consortium name="ELIXIR-Norway"/>
            <consortium name="Elixir Norway"/>
        </authorList>
    </citation>
    <scope>NUCLEOTIDE SEQUENCE [LARGE SCALE GENOMIC DNA]</scope>
</reference>
<feature type="transmembrane region" description="Helical" evidence="7">
    <location>
        <begin position="45"/>
        <end position="72"/>
    </location>
</feature>
<proteinExistence type="predicted"/>
<keyword evidence="4 7" id="KW-1133">Transmembrane helix</keyword>
<keyword evidence="2" id="KW-0808">Transferase</keyword>
<feature type="transmembrane region" description="Helical" evidence="7">
    <location>
        <begin position="435"/>
        <end position="453"/>
    </location>
</feature>
<dbReference type="InterPro" id="IPR049941">
    <property type="entry name" value="LPLAT_7/PORCN-like"/>
</dbReference>